<evidence type="ECO:0000313" key="7">
    <source>
        <dbReference type="EMBL" id="WPX08925.1"/>
    </source>
</evidence>
<protein>
    <submittedName>
        <fullName evidence="7">N-acetylglucosamine-6-phosphate deacetylase</fullName>
        <ecNumber evidence="7">3.5.1.25</ecNumber>
    </submittedName>
</protein>
<dbReference type="Proteomes" id="UP001322744">
    <property type="component" value="Chromosome"/>
</dbReference>
<name>A0ABZ0U3T1_9FIRM</name>
<dbReference type="NCBIfam" id="TIGR00221">
    <property type="entry name" value="nagA"/>
    <property type="match status" value="1"/>
</dbReference>
<dbReference type="PIRSF" id="PIRSF038994">
    <property type="entry name" value="NagA"/>
    <property type="match status" value="1"/>
</dbReference>
<keyword evidence="2" id="KW-0479">Metal-binding</keyword>
<dbReference type="SUPFAM" id="SSF51338">
    <property type="entry name" value="Composite domain of metallo-dependent hydrolases"/>
    <property type="match status" value="1"/>
</dbReference>
<dbReference type="Pfam" id="PF01979">
    <property type="entry name" value="Amidohydro_1"/>
    <property type="match status" value="1"/>
</dbReference>
<sequence length="381" mass="42217">MRKKFLVKKIFNGNSFITDNVLVVEDGVILGTQKGIDTGKDEIIDRRDFILSPGFVDKHTHGIGGVDFFDVTEDDLIKVQNYYFKHGVTTVLPTIVSAPFENIYRLAKAIKEAKKDPNFKLNIPGIFLEGPFINPAKKGAHDERFLQIPTLEKLEELICSCEEKILDIAIAPELLESPVEFFSKALGHGINISLGHTNSSFEQAKQAHELGAKNIIHLFNAMPQLHHRQNSITTYALLSDIKVELICDFIHLSPEIIKLTYKLKGAENIIIISDSIAATDLCDGEYFLGSLRVKVENGICKLEDNTIAGSTLTIDRAIKNLVKIGIGLEDALMAATCNPSKLLSLRCGVIKEGFSADFVLMDEDLNVKEVYIGGELVYKAQ</sequence>
<feature type="domain" description="Amidohydrolase-related" evidence="6">
    <location>
        <begin position="50"/>
        <end position="377"/>
    </location>
</feature>
<dbReference type="Gene3D" id="2.30.40.10">
    <property type="entry name" value="Urease, subunit C, domain 1"/>
    <property type="match status" value="1"/>
</dbReference>
<evidence type="ECO:0000256" key="1">
    <source>
        <dbReference type="ARBA" id="ARBA00010716"/>
    </source>
</evidence>
<dbReference type="CDD" id="cd00854">
    <property type="entry name" value="NagA"/>
    <property type="match status" value="1"/>
</dbReference>
<keyword evidence="3 5" id="KW-0378">Hydrolase</keyword>
<keyword evidence="8" id="KW-1185">Reference proteome</keyword>
<reference evidence="7 8" key="1">
    <citation type="submission" date="2023-12" db="EMBL/GenBank/DDBJ databases">
        <authorList>
            <person name="Manesh M.J.H."/>
            <person name="Bing R.G."/>
            <person name="Willard D.J."/>
            <person name="Kelly R.M."/>
        </authorList>
    </citation>
    <scope>NUCLEOTIDE SEQUENCE [LARGE SCALE GENOMIC DNA]</scope>
    <source>
        <strain evidence="7 8">DSM 8977</strain>
    </source>
</reference>
<evidence type="ECO:0000313" key="8">
    <source>
        <dbReference type="Proteomes" id="UP001322744"/>
    </source>
</evidence>
<dbReference type="SUPFAM" id="SSF51556">
    <property type="entry name" value="Metallo-dependent hydrolases"/>
    <property type="match status" value="1"/>
</dbReference>
<dbReference type="PANTHER" id="PTHR11113:SF14">
    <property type="entry name" value="N-ACETYLGLUCOSAMINE-6-PHOSPHATE DEACETYLASE"/>
    <property type="match status" value="1"/>
</dbReference>
<dbReference type="GO" id="GO:0008448">
    <property type="term" value="F:N-acetylglucosamine-6-phosphate deacetylase activity"/>
    <property type="evidence" value="ECO:0007669"/>
    <property type="project" value="UniProtKB-EC"/>
</dbReference>
<comment type="similarity">
    <text evidence="1 5">Belongs to the metallo-dependent hydrolases superfamily. NagA family.</text>
</comment>
<accession>A0ABZ0U3T1</accession>
<dbReference type="InterPro" id="IPR006680">
    <property type="entry name" value="Amidohydro-rel"/>
</dbReference>
<dbReference type="EC" id="3.5.1.25" evidence="7"/>
<dbReference type="RefSeq" id="WP_045173488.1">
    <property type="nucleotide sequence ID" value="NZ_CP139957.1"/>
</dbReference>
<dbReference type="Gene3D" id="3.20.20.140">
    <property type="entry name" value="Metal-dependent hydrolases"/>
    <property type="match status" value="1"/>
</dbReference>
<organism evidence="7 8">
    <name type="scientific">Anaerocellum danielii</name>
    <dbReference type="NCBI Taxonomy" id="1387557"/>
    <lineage>
        <taxon>Bacteria</taxon>
        <taxon>Bacillati</taxon>
        <taxon>Bacillota</taxon>
        <taxon>Bacillota incertae sedis</taxon>
        <taxon>Caldicellulosiruptorales</taxon>
        <taxon>Caldicellulosiruptoraceae</taxon>
        <taxon>Anaerocellum</taxon>
    </lineage>
</organism>
<proteinExistence type="inferred from homology"/>
<dbReference type="InterPro" id="IPR003764">
    <property type="entry name" value="GlcNAc_6-P_deAcase"/>
</dbReference>
<dbReference type="EMBL" id="CP139957">
    <property type="protein sequence ID" value="WPX08925.1"/>
    <property type="molecule type" value="Genomic_DNA"/>
</dbReference>
<dbReference type="InterPro" id="IPR011059">
    <property type="entry name" value="Metal-dep_hydrolase_composite"/>
</dbReference>
<evidence type="ECO:0000256" key="5">
    <source>
        <dbReference type="PIRNR" id="PIRNR038994"/>
    </source>
</evidence>
<dbReference type="PANTHER" id="PTHR11113">
    <property type="entry name" value="N-ACETYLGLUCOSAMINE-6-PHOSPHATE DEACETYLASE"/>
    <property type="match status" value="1"/>
</dbReference>
<dbReference type="InterPro" id="IPR032466">
    <property type="entry name" value="Metal_Hydrolase"/>
</dbReference>
<evidence type="ECO:0000256" key="3">
    <source>
        <dbReference type="ARBA" id="ARBA00022801"/>
    </source>
</evidence>
<gene>
    <name evidence="7" type="primary">nagA</name>
    <name evidence="7" type="ORF">SOJ16_000088</name>
</gene>
<evidence type="ECO:0000256" key="2">
    <source>
        <dbReference type="ARBA" id="ARBA00022723"/>
    </source>
</evidence>
<evidence type="ECO:0000256" key="4">
    <source>
        <dbReference type="ARBA" id="ARBA00023277"/>
    </source>
</evidence>
<keyword evidence="4 5" id="KW-0119">Carbohydrate metabolism</keyword>
<evidence type="ECO:0000259" key="6">
    <source>
        <dbReference type="Pfam" id="PF01979"/>
    </source>
</evidence>